<evidence type="ECO:0000313" key="3">
    <source>
        <dbReference type="Proteomes" id="UP001596492"/>
    </source>
</evidence>
<dbReference type="PROSITE" id="PS51257">
    <property type="entry name" value="PROKAR_LIPOPROTEIN"/>
    <property type="match status" value="1"/>
</dbReference>
<dbReference type="EMBL" id="JBHTBR010000002">
    <property type="protein sequence ID" value="MFC7290278.1"/>
    <property type="molecule type" value="Genomic_DNA"/>
</dbReference>
<proteinExistence type="predicted"/>
<accession>A0ABW2IH79</accession>
<feature type="chain" id="PRO_5046439705" evidence="1">
    <location>
        <begin position="22"/>
        <end position="301"/>
    </location>
</feature>
<dbReference type="RefSeq" id="WP_382165037.1">
    <property type="nucleotide sequence ID" value="NZ_JBHTBR010000002.1"/>
</dbReference>
<reference evidence="3" key="1">
    <citation type="journal article" date="2019" name="Int. J. Syst. Evol. Microbiol.">
        <title>The Global Catalogue of Microorganisms (GCM) 10K type strain sequencing project: providing services to taxonomists for standard genome sequencing and annotation.</title>
        <authorList>
            <consortium name="The Broad Institute Genomics Platform"/>
            <consortium name="The Broad Institute Genome Sequencing Center for Infectious Disease"/>
            <person name="Wu L."/>
            <person name="Ma J."/>
        </authorList>
    </citation>
    <scope>NUCLEOTIDE SEQUENCE [LARGE SCALE GENOMIC DNA]</scope>
    <source>
        <strain evidence="3">CCUG 51308</strain>
    </source>
</reference>
<name>A0ABW2IH79_9PROT</name>
<keyword evidence="3" id="KW-1185">Reference proteome</keyword>
<organism evidence="2 3">
    <name type="scientific">Hirschia litorea</name>
    <dbReference type="NCBI Taxonomy" id="1199156"/>
    <lineage>
        <taxon>Bacteria</taxon>
        <taxon>Pseudomonadati</taxon>
        <taxon>Pseudomonadota</taxon>
        <taxon>Alphaproteobacteria</taxon>
        <taxon>Hyphomonadales</taxon>
        <taxon>Hyphomonadaceae</taxon>
        <taxon>Hirschia</taxon>
    </lineage>
</organism>
<dbReference type="InterPro" id="IPR014990">
    <property type="entry name" value="DUF1838"/>
</dbReference>
<gene>
    <name evidence="2" type="ORF">ACFQS8_01500</name>
</gene>
<protein>
    <submittedName>
        <fullName evidence="2">DUF1838 family protein</fullName>
    </submittedName>
</protein>
<comment type="caution">
    <text evidence="2">The sequence shown here is derived from an EMBL/GenBank/DDBJ whole genome shotgun (WGS) entry which is preliminary data.</text>
</comment>
<dbReference type="Proteomes" id="UP001596492">
    <property type="component" value="Unassembled WGS sequence"/>
</dbReference>
<dbReference type="Pfam" id="PF08894">
    <property type="entry name" value="DUF1838"/>
    <property type="match status" value="1"/>
</dbReference>
<feature type="signal peptide" evidence="1">
    <location>
        <begin position="1"/>
        <end position="21"/>
    </location>
</feature>
<evidence type="ECO:0000256" key="1">
    <source>
        <dbReference type="SAM" id="SignalP"/>
    </source>
</evidence>
<keyword evidence="1" id="KW-0732">Signal</keyword>
<sequence length="301" mass="34168">MFNLTRMATIGLSFVALSACASVGMAKEPLLDPADSKNTLHIMRKLQCSTIDNEPAVYAWDGVAYARRQGEKDLHMFDVEGMNIRQCTAIESDDGKKGFHLVSREILLYLDKDTGEVLKTWDNPWTGETVTVQHVANDPVNFKMYETNRNGEPAVWSGVVSGGTWWNRNTFPLWYPSPLGGEYQKEVGATYHATEMFNFFGRTDDLLDPKTTTAKINVGWSRISDWLPWMNMNGREGVLYMHTAGRKLSQFDELSDTMKSEIANHYPEYAEPPPAGDPRKNMTSWEYYKQVTEGSIELPKR</sequence>
<evidence type="ECO:0000313" key="2">
    <source>
        <dbReference type="EMBL" id="MFC7290278.1"/>
    </source>
</evidence>